<keyword evidence="1" id="KW-0812">Transmembrane</keyword>
<organism evidence="2">
    <name type="scientific">Mariniphaga anaerophila</name>
    <dbReference type="NCBI Taxonomy" id="1484053"/>
    <lineage>
        <taxon>Bacteria</taxon>
        <taxon>Pseudomonadati</taxon>
        <taxon>Bacteroidota</taxon>
        <taxon>Bacteroidia</taxon>
        <taxon>Marinilabiliales</taxon>
        <taxon>Prolixibacteraceae</taxon>
        <taxon>Mariniphaga</taxon>
    </lineage>
</organism>
<evidence type="ECO:0000256" key="1">
    <source>
        <dbReference type="SAM" id="Phobius"/>
    </source>
</evidence>
<reference evidence="2" key="1">
    <citation type="journal article" date="2020" name="mSystems">
        <title>Genome- and Community-Level Interaction Insights into Carbon Utilization and Element Cycling Functions of Hydrothermarchaeota in Hydrothermal Sediment.</title>
        <authorList>
            <person name="Zhou Z."/>
            <person name="Liu Y."/>
            <person name="Xu W."/>
            <person name="Pan J."/>
            <person name="Luo Z.H."/>
            <person name="Li M."/>
        </authorList>
    </citation>
    <scope>NUCLEOTIDE SEQUENCE [LARGE SCALE GENOMIC DNA]</scope>
    <source>
        <strain evidence="2">SpSt-1217</strain>
    </source>
</reference>
<gene>
    <name evidence="2" type="ORF">ENN90_11720</name>
</gene>
<keyword evidence="1" id="KW-0472">Membrane</keyword>
<feature type="transmembrane region" description="Helical" evidence="1">
    <location>
        <begin position="83"/>
        <end position="104"/>
    </location>
</feature>
<dbReference type="EMBL" id="DSDK01000650">
    <property type="protein sequence ID" value="HDR52269.1"/>
    <property type="molecule type" value="Genomic_DNA"/>
</dbReference>
<dbReference type="Proteomes" id="UP000886047">
    <property type="component" value="Unassembled WGS sequence"/>
</dbReference>
<comment type="caution">
    <text evidence="2">The sequence shown here is derived from an EMBL/GenBank/DDBJ whole genome shotgun (WGS) entry which is preliminary data.</text>
</comment>
<keyword evidence="1" id="KW-1133">Transmembrane helix</keyword>
<evidence type="ECO:0000313" key="2">
    <source>
        <dbReference type="EMBL" id="HDR52269.1"/>
    </source>
</evidence>
<name>A0A831LCU3_9BACT</name>
<protein>
    <submittedName>
        <fullName evidence="2">Uncharacterized protein</fullName>
    </submittedName>
</protein>
<accession>A0A831LCU3</accession>
<proteinExistence type="predicted"/>
<dbReference type="AlphaFoldDB" id="A0A831LCU3"/>
<sequence length="179" mass="20589">METKEVKYLLQRYFNGESTLAEERQLEKYFQTGKVADELKEYAGFFGGISELSQNERDAQLEEEIMDFILETESKEKTKYRRLWQTVTGIAATVIIVIGGLLFYQQGDQQFDDTFDNPEEAYAYAEQTLGYISAKYNKGMTGMASLSNFGKLSEAAEPMQKGVRPVNEYLKMVEKMRKD</sequence>